<evidence type="ECO:0000256" key="8">
    <source>
        <dbReference type="ARBA" id="ARBA00033369"/>
    </source>
</evidence>
<evidence type="ECO:0000313" key="9">
    <source>
        <dbReference type="EMBL" id="CAG9584627.1"/>
    </source>
</evidence>
<evidence type="ECO:0000256" key="5">
    <source>
        <dbReference type="ARBA" id="ARBA00023065"/>
    </source>
</evidence>
<dbReference type="OrthoDB" id="1262810at2759"/>
<comment type="caution">
    <text evidence="9">The sequence shown here is derived from an EMBL/GenBank/DDBJ whole genome shotgun (WGS) entry which is preliminary data.</text>
</comment>
<reference evidence="9" key="1">
    <citation type="submission" date="2021-09" db="EMBL/GenBank/DDBJ databases">
        <authorList>
            <person name="Martin H S."/>
        </authorList>
    </citation>
    <scope>NUCLEOTIDE SEQUENCE</scope>
</reference>
<keyword evidence="10" id="KW-1185">Reference proteome</keyword>
<dbReference type="GO" id="GO:0046933">
    <property type="term" value="F:proton-transporting ATP synthase activity, rotational mechanism"/>
    <property type="evidence" value="ECO:0007669"/>
    <property type="project" value="InterPro"/>
</dbReference>
<evidence type="ECO:0000256" key="3">
    <source>
        <dbReference type="ARBA" id="ARBA00022448"/>
    </source>
</evidence>
<dbReference type="Gene3D" id="1.10.520.20">
    <property type="entry name" value="N-terminal domain of the delta subunit of the F1F0-ATP synthase"/>
    <property type="match status" value="1"/>
</dbReference>
<dbReference type="NCBIfam" id="TIGR01145">
    <property type="entry name" value="ATP_synt_delta"/>
    <property type="match status" value="1"/>
</dbReference>
<evidence type="ECO:0000256" key="4">
    <source>
        <dbReference type="ARBA" id="ARBA00022781"/>
    </source>
</evidence>
<accession>A0A8J2RAM7</accession>
<dbReference type="GO" id="GO:0016020">
    <property type="term" value="C:membrane"/>
    <property type="evidence" value="ECO:0007669"/>
    <property type="project" value="UniProtKB-SubCell"/>
</dbReference>
<dbReference type="SUPFAM" id="SSF47928">
    <property type="entry name" value="N-terminal domain of the delta subunit of the F1F0-ATP synthase"/>
    <property type="match status" value="1"/>
</dbReference>
<proteinExistence type="inferred from homology"/>
<organism evidence="9 10">
    <name type="scientific">Danaus chrysippus</name>
    <name type="common">African queen</name>
    <dbReference type="NCBI Taxonomy" id="151541"/>
    <lineage>
        <taxon>Eukaryota</taxon>
        <taxon>Metazoa</taxon>
        <taxon>Ecdysozoa</taxon>
        <taxon>Arthropoda</taxon>
        <taxon>Hexapoda</taxon>
        <taxon>Insecta</taxon>
        <taxon>Pterygota</taxon>
        <taxon>Neoptera</taxon>
        <taxon>Endopterygota</taxon>
        <taxon>Lepidoptera</taxon>
        <taxon>Glossata</taxon>
        <taxon>Ditrysia</taxon>
        <taxon>Papilionoidea</taxon>
        <taxon>Nymphalidae</taxon>
        <taxon>Danainae</taxon>
        <taxon>Danaini</taxon>
        <taxon>Danaina</taxon>
        <taxon>Danaus</taxon>
        <taxon>Anosia</taxon>
    </lineage>
</organism>
<keyword evidence="3" id="KW-0813">Transport</keyword>
<keyword evidence="4" id="KW-0375">Hydrogen ion transport</keyword>
<dbReference type="PANTHER" id="PTHR11910">
    <property type="entry name" value="ATP SYNTHASE DELTA CHAIN"/>
    <property type="match status" value="1"/>
</dbReference>
<comment type="similarity">
    <text evidence="2">Belongs to the ATPase delta chain family.</text>
</comment>
<evidence type="ECO:0000256" key="2">
    <source>
        <dbReference type="ARBA" id="ARBA00007046"/>
    </source>
</evidence>
<evidence type="ECO:0000256" key="7">
    <source>
        <dbReference type="ARBA" id="ARBA00023310"/>
    </source>
</evidence>
<name>A0A8J2RAM7_9NEOP</name>
<dbReference type="PRINTS" id="PR00125">
    <property type="entry name" value="ATPASEDELTA"/>
</dbReference>
<comment type="subcellular location">
    <subcellularLocation>
        <location evidence="1">Membrane</location>
    </subcellularLocation>
</comment>
<protein>
    <recommendedName>
        <fullName evidence="8">Oligomycin sensitivity conferral protein</fullName>
    </recommendedName>
</protein>
<dbReference type="HAMAP" id="MF_01416">
    <property type="entry name" value="ATP_synth_delta_bact"/>
    <property type="match status" value="1"/>
</dbReference>
<dbReference type="InterPro" id="IPR000711">
    <property type="entry name" value="ATPase_OSCP/dsu"/>
</dbReference>
<dbReference type="Proteomes" id="UP000789524">
    <property type="component" value="Unassembled WGS sequence"/>
</dbReference>
<keyword evidence="5" id="KW-0406">Ion transport</keyword>
<evidence type="ECO:0000256" key="6">
    <source>
        <dbReference type="ARBA" id="ARBA00023136"/>
    </source>
</evidence>
<keyword evidence="6" id="KW-0472">Membrane</keyword>
<dbReference type="EMBL" id="CAKASE010000082">
    <property type="protein sequence ID" value="CAG9584627.1"/>
    <property type="molecule type" value="Genomic_DNA"/>
</dbReference>
<dbReference type="InterPro" id="IPR026015">
    <property type="entry name" value="ATP_synth_OSCP/delta_N_sf"/>
</dbReference>
<dbReference type="Pfam" id="PF00213">
    <property type="entry name" value="OSCP"/>
    <property type="match status" value="1"/>
</dbReference>
<evidence type="ECO:0000256" key="1">
    <source>
        <dbReference type="ARBA" id="ARBA00004370"/>
    </source>
</evidence>
<keyword evidence="7" id="KW-0066">ATP synthesis</keyword>
<gene>
    <name evidence="9" type="ORF">DCHRY22_LOCUS15188</name>
</gene>
<sequence>MLRIFIRRMCSTPKTISTPIPVFGVEGRYVAALYSAASQMSQLDEVEKSLRSLLTELDKPKVRDFCESSMISSAEKSKLLQEVGEQTGMPKATINFLGLVSENGRLKMLKKMINLFNNVMVAHRNEALCEVITAKALDDTSRKALVDALKKFVKGDKKIQMTEKVDPTIIGGVIVGIEDKHIDLSISRKLQMYTDLLKQSI</sequence>
<evidence type="ECO:0000313" key="10">
    <source>
        <dbReference type="Proteomes" id="UP000789524"/>
    </source>
</evidence>
<dbReference type="AlphaFoldDB" id="A0A8J2RAM7"/>